<organism evidence="4 5">
    <name type="scientific">Flavonifractor hominis</name>
    <dbReference type="NCBI Taxonomy" id="3133178"/>
    <lineage>
        <taxon>Bacteria</taxon>
        <taxon>Bacillati</taxon>
        <taxon>Bacillota</taxon>
        <taxon>Clostridia</taxon>
        <taxon>Eubacteriales</taxon>
        <taxon>Oscillospiraceae</taxon>
        <taxon>Flavonifractor</taxon>
    </lineage>
</organism>
<dbReference type="RefSeq" id="WP_349139406.1">
    <property type="nucleotide sequence ID" value="NZ_JBBMFT010000002.1"/>
</dbReference>
<dbReference type="Gene3D" id="3.40.50.300">
    <property type="entry name" value="P-loop containing nucleotide triphosphate hydrolases"/>
    <property type="match status" value="1"/>
</dbReference>
<sequence>MDMVMDTATATVTEPTAIDATAAEKKNASRRRIAMDEHKTQSHTPQPIDLTRLFQEFGRVGVRLFWVPVLLAVLAGGLLWLRAWRSYTPLYSSQATFLIQTLGNQYDITGAEEYYDKAAAEQLANTFPYLLQSHLMQSMLRQELGVDWLNGSITAQSVENTNLFSVTVTSPSAQDAYDILNAIITVYPRVANYVIGSTEMEILAPPTVADTPYNQFQPWRTVVKGGVLGACVGLLLLVVLAMTRRTIRTREDVKRQLNTVCLASLPALNFKRRTGSFDHSISIRNPKASSAFQESVRSLRIRFLRQAEEKNGKAYLVSSTLPGEGKTTVVLNLAFSLSQNGARVIVVDMDLRNPSIKRQLGMTAPSRGIPELLQTHGADPVKALVPVEGTRVRLLAGDQALSNPRRLLESKRLPALIRALWDEADYILIDTPPNGLLGDSAALAELADGILYVVRAGRAQVPHILDSIQFLSNSRTPLVGCVLNGAHGESGSYGYGYGYGYGGYHHGYGKYDRNEPE</sequence>
<gene>
    <name evidence="4" type="ORF">WMO45_04670</name>
</gene>
<dbReference type="Pfam" id="PF10609">
    <property type="entry name" value="ParA"/>
    <property type="match status" value="1"/>
</dbReference>
<evidence type="ECO:0000256" key="3">
    <source>
        <dbReference type="SAM" id="Phobius"/>
    </source>
</evidence>
<dbReference type="CDD" id="cd05387">
    <property type="entry name" value="BY-kinase"/>
    <property type="match status" value="1"/>
</dbReference>
<name>A0ABV1EMH8_9FIRM</name>
<dbReference type="PANTHER" id="PTHR32309:SF31">
    <property type="entry name" value="CAPSULAR EXOPOLYSACCHARIDE FAMILY"/>
    <property type="match status" value="1"/>
</dbReference>
<feature type="transmembrane region" description="Helical" evidence="3">
    <location>
        <begin position="60"/>
        <end position="81"/>
    </location>
</feature>
<protein>
    <submittedName>
        <fullName evidence="4">P-loop NTPase</fullName>
    </submittedName>
</protein>
<keyword evidence="1" id="KW-0547">Nucleotide-binding</keyword>
<dbReference type="EMBL" id="JBBMFT010000002">
    <property type="protein sequence ID" value="MEQ2455806.1"/>
    <property type="molecule type" value="Genomic_DNA"/>
</dbReference>
<keyword evidence="5" id="KW-1185">Reference proteome</keyword>
<feature type="transmembrane region" description="Helical" evidence="3">
    <location>
        <begin position="222"/>
        <end position="242"/>
    </location>
</feature>
<evidence type="ECO:0000256" key="2">
    <source>
        <dbReference type="ARBA" id="ARBA00022840"/>
    </source>
</evidence>
<evidence type="ECO:0000313" key="5">
    <source>
        <dbReference type="Proteomes" id="UP001440599"/>
    </source>
</evidence>
<dbReference type="InterPro" id="IPR033756">
    <property type="entry name" value="YlxH/NBP35"/>
</dbReference>
<dbReference type="InterPro" id="IPR050445">
    <property type="entry name" value="Bact_polysacc_biosynth/exp"/>
</dbReference>
<evidence type="ECO:0000256" key="1">
    <source>
        <dbReference type="ARBA" id="ARBA00022741"/>
    </source>
</evidence>
<comment type="caution">
    <text evidence="4">The sequence shown here is derived from an EMBL/GenBank/DDBJ whole genome shotgun (WGS) entry which is preliminary data.</text>
</comment>
<keyword evidence="3" id="KW-0812">Transmembrane</keyword>
<dbReference type="InterPro" id="IPR005702">
    <property type="entry name" value="Wzc-like_C"/>
</dbReference>
<keyword evidence="3" id="KW-0472">Membrane</keyword>
<keyword evidence="2" id="KW-0067">ATP-binding</keyword>
<reference evidence="4 5" key="1">
    <citation type="submission" date="2024-03" db="EMBL/GenBank/DDBJ databases">
        <title>Human intestinal bacterial collection.</title>
        <authorList>
            <person name="Pauvert C."/>
            <person name="Hitch T.C.A."/>
            <person name="Clavel T."/>
        </authorList>
    </citation>
    <scope>NUCLEOTIDE SEQUENCE [LARGE SCALE GENOMIC DNA]</scope>
    <source>
        <strain evidence="4 5">CLA-AP-H34</strain>
    </source>
</reference>
<proteinExistence type="predicted"/>
<dbReference type="Proteomes" id="UP001440599">
    <property type="component" value="Unassembled WGS sequence"/>
</dbReference>
<dbReference type="SUPFAM" id="SSF52540">
    <property type="entry name" value="P-loop containing nucleoside triphosphate hydrolases"/>
    <property type="match status" value="1"/>
</dbReference>
<keyword evidence="3" id="KW-1133">Transmembrane helix</keyword>
<evidence type="ECO:0000313" key="4">
    <source>
        <dbReference type="EMBL" id="MEQ2455806.1"/>
    </source>
</evidence>
<dbReference type="InterPro" id="IPR027417">
    <property type="entry name" value="P-loop_NTPase"/>
</dbReference>
<accession>A0ABV1EMH8</accession>
<dbReference type="PANTHER" id="PTHR32309">
    <property type="entry name" value="TYROSINE-PROTEIN KINASE"/>
    <property type="match status" value="1"/>
</dbReference>